<keyword evidence="8 10" id="KW-0472">Membrane</keyword>
<evidence type="ECO:0000256" key="6">
    <source>
        <dbReference type="ARBA" id="ARBA00022692"/>
    </source>
</evidence>
<dbReference type="GO" id="GO:0005886">
    <property type="term" value="C:plasma membrane"/>
    <property type="evidence" value="ECO:0007669"/>
    <property type="project" value="UniProtKB-SubCell"/>
</dbReference>
<keyword evidence="4" id="KW-0813">Transport</keyword>
<organism evidence="11 12">
    <name type="scientific">Clostridium beijerinckii</name>
    <name type="common">Clostridium MP</name>
    <dbReference type="NCBI Taxonomy" id="1520"/>
    <lineage>
        <taxon>Bacteria</taxon>
        <taxon>Bacillati</taxon>
        <taxon>Bacillota</taxon>
        <taxon>Clostridia</taxon>
        <taxon>Eubacteriales</taxon>
        <taxon>Clostridiaceae</taxon>
        <taxon>Clostridium</taxon>
    </lineage>
</organism>
<keyword evidence="5" id="KW-1003">Cell membrane</keyword>
<evidence type="ECO:0000256" key="9">
    <source>
        <dbReference type="ARBA" id="ARBA00023251"/>
    </source>
</evidence>
<dbReference type="Pfam" id="PF01554">
    <property type="entry name" value="MatE"/>
    <property type="match status" value="2"/>
</dbReference>
<evidence type="ECO:0000256" key="4">
    <source>
        <dbReference type="ARBA" id="ARBA00022448"/>
    </source>
</evidence>
<feature type="transmembrane region" description="Helical" evidence="10">
    <location>
        <begin position="279"/>
        <end position="304"/>
    </location>
</feature>
<evidence type="ECO:0000256" key="8">
    <source>
        <dbReference type="ARBA" id="ARBA00023136"/>
    </source>
</evidence>
<comment type="subcellular location">
    <subcellularLocation>
        <location evidence="1">Cell membrane</location>
        <topology evidence="1">Multi-pass membrane protein</topology>
    </subcellularLocation>
</comment>
<dbReference type="AlphaFoldDB" id="A0A1S8SJW4"/>
<feature type="transmembrane region" description="Helical" evidence="10">
    <location>
        <begin position="93"/>
        <end position="123"/>
    </location>
</feature>
<comment type="similarity">
    <text evidence="2">Belongs to the multi antimicrobial extrusion (MATE) (TC 2.A.66.1) family. MepA subfamily.</text>
</comment>
<feature type="transmembrane region" description="Helical" evidence="10">
    <location>
        <begin position="143"/>
        <end position="165"/>
    </location>
</feature>
<evidence type="ECO:0000256" key="3">
    <source>
        <dbReference type="ARBA" id="ARBA00022106"/>
    </source>
</evidence>
<feature type="transmembrane region" description="Helical" evidence="10">
    <location>
        <begin position="60"/>
        <end position="81"/>
    </location>
</feature>
<dbReference type="InterPro" id="IPR045070">
    <property type="entry name" value="MATE_MepA-like"/>
</dbReference>
<evidence type="ECO:0000256" key="1">
    <source>
        <dbReference type="ARBA" id="ARBA00004651"/>
    </source>
</evidence>
<gene>
    <name evidence="11" type="primary">mepA_2</name>
    <name evidence="11" type="ORF">CLBCK_02140</name>
</gene>
<dbReference type="NCBIfam" id="TIGR00797">
    <property type="entry name" value="matE"/>
    <property type="match status" value="1"/>
</dbReference>
<keyword evidence="7 10" id="KW-1133">Transmembrane helix</keyword>
<dbReference type="GO" id="GO:0046677">
    <property type="term" value="P:response to antibiotic"/>
    <property type="evidence" value="ECO:0007669"/>
    <property type="project" value="UniProtKB-KW"/>
</dbReference>
<evidence type="ECO:0000256" key="7">
    <source>
        <dbReference type="ARBA" id="ARBA00022989"/>
    </source>
</evidence>
<feature type="transmembrane region" description="Helical" evidence="10">
    <location>
        <begin position="395"/>
        <end position="422"/>
    </location>
</feature>
<dbReference type="Proteomes" id="UP000190973">
    <property type="component" value="Unassembled WGS sequence"/>
</dbReference>
<feature type="transmembrane region" description="Helical" evidence="10">
    <location>
        <begin position="210"/>
        <end position="231"/>
    </location>
</feature>
<dbReference type="GO" id="GO:0015297">
    <property type="term" value="F:antiporter activity"/>
    <property type="evidence" value="ECO:0007669"/>
    <property type="project" value="InterPro"/>
</dbReference>
<dbReference type="PANTHER" id="PTHR43823:SF3">
    <property type="entry name" value="MULTIDRUG EXPORT PROTEIN MEPA"/>
    <property type="match status" value="1"/>
</dbReference>
<feature type="transmembrane region" description="Helical" evidence="10">
    <location>
        <begin position="434"/>
        <end position="454"/>
    </location>
</feature>
<dbReference type="CDD" id="cd13143">
    <property type="entry name" value="MATE_MepA_like"/>
    <property type="match status" value="1"/>
</dbReference>
<reference evidence="11 12" key="1">
    <citation type="submission" date="2016-05" db="EMBL/GenBank/DDBJ databases">
        <title>Microbial solvent formation.</title>
        <authorList>
            <person name="Poehlein A."/>
            <person name="Montoya Solano J.D."/>
            <person name="Flitsch S."/>
            <person name="Krabben P."/>
            <person name="Duerre P."/>
            <person name="Daniel R."/>
        </authorList>
    </citation>
    <scope>NUCLEOTIDE SEQUENCE [LARGE SCALE GENOMIC DNA]</scope>
    <source>
        <strain evidence="11 12">DSM 53</strain>
    </source>
</reference>
<name>A0A1S8SJW4_CLOBE</name>
<dbReference type="PIRSF" id="PIRSF006603">
    <property type="entry name" value="DinF"/>
    <property type="match status" value="1"/>
</dbReference>
<dbReference type="InterPro" id="IPR002528">
    <property type="entry name" value="MATE_fam"/>
</dbReference>
<feature type="transmembrane region" description="Helical" evidence="10">
    <location>
        <begin position="324"/>
        <end position="351"/>
    </location>
</feature>
<dbReference type="EMBL" id="LZZI01000003">
    <property type="protein sequence ID" value="OOM65838.1"/>
    <property type="molecule type" value="Genomic_DNA"/>
</dbReference>
<feature type="transmembrane region" description="Helical" evidence="10">
    <location>
        <begin position="237"/>
        <end position="259"/>
    </location>
</feature>
<comment type="caution">
    <text evidence="11">The sequence shown here is derived from an EMBL/GenBank/DDBJ whole genome shotgun (WGS) entry which is preliminary data.</text>
</comment>
<feature type="transmembrane region" description="Helical" evidence="10">
    <location>
        <begin position="363"/>
        <end position="389"/>
    </location>
</feature>
<dbReference type="GO" id="GO:0042910">
    <property type="term" value="F:xenobiotic transmembrane transporter activity"/>
    <property type="evidence" value="ECO:0007669"/>
    <property type="project" value="InterPro"/>
</dbReference>
<evidence type="ECO:0000256" key="2">
    <source>
        <dbReference type="ARBA" id="ARBA00008417"/>
    </source>
</evidence>
<keyword evidence="6 10" id="KW-0812">Transmembrane</keyword>
<dbReference type="PANTHER" id="PTHR43823">
    <property type="entry name" value="SPORULATION PROTEIN YKVU"/>
    <property type="match status" value="1"/>
</dbReference>
<proteinExistence type="inferred from homology"/>
<keyword evidence="9" id="KW-0046">Antibiotic resistance</keyword>
<evidence type="ECO:0000313" key="11">
    <source>
        <dbReference type="EMBL" id="OOM65838.1"/>
    </source>
</evidence>
<dbReference type="InterPro" id="IPR048279">
    <property type="entry name" value="MdtK-like"/>
</dbReference>
<protein>
    <recommendedName>
        <fullName evidence="3">Multidrug export protein MepA</fullName>
    </recommendedName>
</protein>
<accession>A0A1S8SJW4</accession>
<feature type="transmembrane region" description="Helical" evidence="10">
    <location>
        <begin position="177"/>
        <end position="198"/>
    </location>
</feature>
<evidence type="ECO:0000313" key="12">
    <source>
        <dbReference type="Proteomes" id="UP000190973"/>
    </source>
</evidence>
<evidence type="ECO:0000256" key="5">
    <source>
        <dbReference type="ARBA" id="ARBA00022475"/>
    </source>
</evidence>
<feature type="transmembrane region" description="Helical" evidence="10">
    <location>
        <begin position="460"/>
        <end position="481"/>
    </location>
</feature>
<dbReference type="InterPro" id="IPR051327">
    <property type="entry name" value="MATE_MepA_subfamily"/>
</dbReference>
<sequence length="496" mass="53946">MFVETKQELELIILKEDYALLLSANFITYKNMEGVFYMENTENMDPKSLYYLEKAPVSKAIIHMAIPMILSSIASVVYNIIDAFFVGKLNNTAMMAAVILALPFSLVLMAIGQMFGVGSGTYISRLLGEGNTDNTKKVSSINLWSSMLMGIILMMICLPLLSYMLPLLGASGETLQYTRNFVMVLVIGAPIIIVNMALDAAVRAEGASTISMTGTIAGIMINIILNPFFIFVLNMNVMGSALASVCGNIVSVLYFVYYLQKKSTVQSLSIKDFKPSKEIYGEIFKVGVSALLMSGFFVIISLLFNNYSMIYGDSVVAGFGIAQRVVQIVDCIGMGFAMGVVPLIAFAYSANNQKRLMEIVKKTILYMLGLTLTLGAVLFVLRLQIIGIFSMDPNVIAIGQITLIAQLSSTVFAALCEFFTGIFQAQGDGVKSNIMAAVRGVLFVPILIVGNLIFAVNGVVWAMTATEGLSCLIGIALWLGIRRKSLLEISMNKQIS</sequence>
<evidence type="ECO:0000256" key="10">
    <source>
        <dbReference type="SAM" id="Phobius"/>
    </source>
</evidence>